<gene>
    <name evidence="8" type="ORF">FHR99_002698</name>
</gene>
<evidence type="ECO:0000256" key="3">
    <source>
        <dbReference type="ARBA" id="ARBA00023136"/>
    </source>
</evidence>
<dbReference type="InterPro" id="IPR032831">
    <property type="entry name" value="LptM_cons"/>
</dbReference>
<evidence type="ECO:0000256" key="6">
    <source>
        <dbReference type="ARBA" id="ARBA00023288"/>
    </source>
</evidence>
<evidence type="ECO:0000256" key="5">
    <source>
        <dbReference type="ARBA" id="ARBA00023237"/>
    </source>
</evidence>
<dbReference type="AlphaFoldDB" id="A0A7W4Z6E3"/>
<organism evidence="8 9">
    <name type="scientific">Litorivivens lipolytica</name>
    <dbReference type="NCBI Taxonomy" id="1524264"/>
    <lineage>
        <taxon>Bacteria</taxon>
        <taxon>Pseudomonadati</taxon>
        <taxon>Pseudomonadota</taxon>
        <taxon>Gammaproteobacteria</taxon>
        <taxon>Litorivivens</taxon>
    </lineage>
</organism>
<name>A0A7W4Z6E3_9GAMM</name>
<evidence type="ECO:0000313" key="8">
    <source>
        <dbReference type="EMBL" id="MBB3048424.1"/>
    </source>
</evidence>
<keyword evidence="3" id="KW-0472">Membrane</keyword>
<evidence type="ECO:0000256" key="2">
    <source>
        <dbReference type="ARBA" id="ARBA00022729"/>
    </source>
</evidence>
<dbReference type="RefSeq" id="WP_183411207.1">
    <property type="nucleotide sequence ID" value="NZ_JACHWY010000003.1"/>
</dbReference>
<evidence type="ECO:0000256" key="7">
    <source>
        <dbReference type="SAM" id="MobiDB-lite"/>
    </source>
</evidence>
<dbReference type="PROSITE" id="PS51257">
    <property type="entry name" value="PROKAR_LIPOPROTEIN"/>
    <property type="match status" value="1"/>
</dbReference>
<proteinExistence type="predicted"/>
<feature type="compositionally biased region" description="Polar residues" evidence="7">
    <location>
        <begin position="27"/>
        <end position="42"/>
    </location>
</feature>
<evidence type="ECO:0000313" key="9">
    <source>
        <dbReference type="Proteomes" id="UP000537130"/>
    </source>
</evidence>
<keyword evidence="9" id="KW-1185">Reference proteome</keyword>
<reference evidence="8 9" key="1">
    <citation type="submission" date="2020-08" db="EMBL/GenBank/DDBJ databases">
        <title>Genomic Encyclopedia of Type Strains, Phase III (KMG-III): the genomes of soil and plant-associated and newly described type strains.</title>
        <authorList>
            <person name="Whitman W."/>
        </authorList>
    </citation>
    <scope>NUCLEOTIDE SEQUENCE [LARGE SCALE GENOMIC DNA]</scope>
    <source>
        <strain evidence="8 9">CECT 8654</strain>
    </source>
</reference>
<evidence type="ECO:0000256" key="1">
    <source>
        <dbReference type="ARBA" id="ARBA00004459"/>
    </source>
</evidence>
<dbReference type="NCBIfam" id="NF047847">
    <property type="entry name" value="SS_mature_LptM"/>
    <property type="match status" value="1"/>
</dbReference>
<comment type="caution">
    <text evidence="8">The sequence shown here is derived from an EMBL/GenBank/DDBJ whole genome shotgun (WGS) entry which is preliminary data.</text>
</comment>
<protein>
    <submittedName>
        <fullName evidence="8">Putative small lipoprotein YifL</fullName>
    </submittedName>
</protein>
<keyword evidence="4" id="KW-0564">Palmitate</keyword>
<evidence type="ECO:0000256" key="4">
    <source>
        <dbReference type="ARBA" id="ARBA00023139"/>
    </source>
</evidence>
<accession>A0A7W4Z6E3</accession>
<feature type="region of interest" description="Disordered" evidence="7">
    <location>
        <begin position="22"/>
        <end position="42"/>
    </location>
</feature>
<keyword evidence="6 8" id="KW-0449">Lipoprotein</keyword>
<keyword evidence="2" id="KW-0732">Signal</keyword>
<comment type="subcellular location">
    <subcellularLocation>
        <location evidence="1">Cell outer membrane</location>
        <topology evidence="1">Lipid-anchor</topology>
    </subcellularLocation>
</comment>
<sequence length="42" mass="4480">MRVFCLFFALILLAGCGQKGPLRLPDDNSNGNAAGNTQEQAQ</sequence>
<dbReference type="EMBL" id="JACHWY010000003">
    <property type="protein sequence ID" value="MBB3048424.1"/>
    <property type="molecule type" value="Genomic_DNA"/>
</dbReference>
<keyword evidence="5" id="KW-0998">Cell outer membrane</keyword>
<dbReference type="GO" id="GO:0009279">
    <property type="term" value="C:cell outer membrane"/>
    <property type="evidence" value="ECO:0007669"/>
    <property type="project" value="UniProtKB-SubCell"/>
</dbReference>
<dbReference type="Pfam" id="PF13627">
    <property type="entry name" value="LptM_cons"/>
    <property type="match status" value="1"/>
</dbReference>
<dbReference type="Proteomes" id="UP000537130">
    <property type="component" value="Unassembled WGS sequence"/>
</dbReference>